<dbReference type="AlphaFoldDB" id="A0A4U6QLE7"/>
<dbReference type="Gene3D" id="3.60.20.40">
    <property type="match status" value="1"/>
</dbReference>
<dbReference type="PANTHER" id="PTHR43199">
    <property type="entry name" value="GLUTATHIONE HYDROLASE"/>
    <property type="match status" value="1"/>
</dbReference>
<dbReference type="InterPro" id="IPR029055">
    <property type="entry name" value="Ntn_hydrolases_N"/>
</dbReference>
<evidence type="ECO:0000313" key="6">
    <source>
        <dbReference type="Proteomes" id="UP000306985"/>
    </source>
</evidence>
<reference evidence="5 6" key="1">
    <citation type="submission" date="2019-05" db="EMBL/GenBank/DDBJ databases">
        <title>Nakamurella sp. N5BH11, whole genome shotgun sequence.</title>
        <authorList>
            <person name="Tuo L."/>
        </authorList>
    </citation>
    <scope>NUCLEOTIDE SEQUENCE [LARGE SCALE GENOMIC DNA]</scope>
    <source>
        <strain evidence="5 6">N5BH11</strain>
    </source>
</reference>
<dbReference type="PRINTS" id="PR01210">
    <property type="entry name" value="GGTRANSPTASE"/>
</dbReference>
<keyword evidence="3" id="KW-0378">Hydrolase</keyword>
<sequence>MKAPSPSPCVAAGHPATASVGRDILARGGSAADAVAAMILAGCVAETIFTGLGGGGFATLYDAATGEVRCLDFFVAVPGLDGTVPGPARAIRVAFGEVEVPYAVGGPSVAVPGTPQGVQALHATAGRLPWSDIVNPARDLAHDGVPFTAAHARLLPDIAAAMVLGAGIAVYSRPDDAGGRRMLGEGELLHHDGLADTLDDLAVQGPDVLVTGARGQALVEAVRADGGALSMQDMAAYRVRTLPVQRVRFGGATLCVRGNDLDRFADTAATYDVGLATADPVQRAQLFVDALRAPARRAETTTLAAVDADGNACAATHSLGLGSGIWSAGVHGNSMLGEGELLRGDLRPGERMPSMMVPSIVLDDDGAFLLAGGAAGGSRIRPALLQVLTGILVDGRAPAEAVAASRLAITDDLVHAEPGMAPEVVQGLIDAGHRVMQWPEQRPFFGGVAVVTRQGPAADPRRGGLALRLES</sequence>
<evidence type="ECO:0000313" key="5">
    <source>
        <dbReference type="EMBL" id="TKV60948.1"/>
    </source>
</evidence>
<dbReference type="PANTHER" id="PTHR43199:SF1">
    <property type="entry name" value="GLUTATHIONE HYDROLASE PROENZYME"/>
    <property type="match status" value="1"/>
</dbReference>
<dbReference type="InterPro" id="IPR043137">
    <property type="entry name" value="GGT_ssub_C"/>
</dbReference>
<evidence type="ECO:0000256" key="4">
    <source>
        <dbReference type="ARBA" id="ARBA00023145"/>
    </source>
</evidence>
<dbReference type="GO" id="GO:0016740">
    <property type="term" value="F:transferase activity"/>
    <property type="evidence" value="ECO:0007669"/>
    <property type="project" value="UniProtKB-KW"/>
</dbReference>
<dbReference type="InterPro" id="IPR051792">
    <property type="entry name" value="GGT_bact"/>
</dbReference>
<keyword evidence="6" id="KW-1185">Reference proteome</keyword>
<accession>A0A4U6QLE7</accession>
<gene>
    <name evidence="5" type="ORF">FDO65_04640</name>
</gene>
<protein>
    <submittedName>
        <fullName evidence="5">Gamma-glutamyltranspeptidase</fullName>
    </submittedName>
</protein>
<proteinExistence type="inferred from homology"/>
<dbReference type="RefSeq" id="WP_137448251.1">
    <property type="nucleotide sequence ID" value="NZ_SZZH01000001.1"/>
</dbReference>
<name>A0A4U6QLE7_9ACTN</name>
<comment type="caution">
    <text evidence="5">The sequence shown here is derived from an EMBL/GenBank/DDBJ whole genome shotgun (WGS) entry which is preliminary data.</text>
</comment>
<dbReference type="Pfam" id="PF01019">
    <property type="entry name" value="G_glu_transpept"/>
    <property type="match status" value="2"/>
</dbReference>
<evidence type="ECO:0000256" key="3">
    <source>
        <dbReference type="ARBA" id="ARBA00022801"/>
    </source>
</evidence>
<dbReference type="EMBL" id="SZZH01000001">
    <property type="protein sequence ID" value="TKV60948.1"/>
    <property type="molecule type" value="Genomic_DNA"/>
</dbReference>
<dbReference type="SUPFAM" id="SSF56235">
    <property type="entry name" value="N-terminal nucleophile aminohydrolases (Ntn hydrolases)"/>
    <property type="match status" value="1"/>
</dbReference>
<keyword evidence="4" id="KW-0865">Zymogen</keyword>
<evidence type="ECO:0000256" key="2">
    <source>
        <dbReference type="ARBA" id="ARBA00022679"/>
    </source>
</evidence>
<dbReference type="Proteomes" id="UP000306985">
    <property type="component" value="Unassembled WGS sequence"/>
</dbReference>
<evidence type="ECO:0000256" key="1">
    <source>
        <dbReference type="ARBA" id="ARBA00009381"/>
    </source>
</evidence>
<comment type="similarity">
    <text evidence="1">Belongs to the gamma-glutamyltransferase family.</text>
</comment>
<organism evidence="5 6">
    <name type="scientific">Nakamurella flava</name>
    <dbReference type="NCBI Taxonomy" id="2576308"/>
    <lineage>
        <taxon>Bacteria</taxon>
        <taxon>Bacillati</taxon>
        <taxon>Actinomycetota</taxon>
        <taxon>Actinomycetes</taxon>
        <taxon>Nakamurellales</taxon>
        <taxon>Nakamurellaceae</taxon>
        <taxon>Nakamurella</taxon>
    </lineage>
</organism>
<dbReference type="OrthoDB" id="9781342at2"/>
<dbReference type="GO" id="GO:0016787">
    <property type="term" value="F:hydrolase activity"/>
    <property type="evidence" value="ECO:0007669"/>
    <property type="project" value="UniProtKB-KW"/>
</dbReference>
<keyword evidence="2" id="KW-0808">Transferase</keyword>